<keyword evidence="3" id="KW-1185">Reference proteome</keyword>
<feature type="transmembrane region" description="Helical" evidence="1">
    <location>
        <begin position="73"/>
        <end position="92"/>
    </location>
</feature>
<feature type="transmembrane region" description="Helical" evidence="1">
    <location>
        <begin position="198"/>
        <end position="214"/>
    </location>
</feature>
<keyword evidence="1" id="KW-1133">Transmembrane helix</keyword>
<evidence type="ECO:0000256" key="1">
    <source>
        <dbReference type="SAM" id="Phobius"/>
    </source>
</evidence>
<name>A0ABV1TGB5_9ACTN</name>
<keyword evidence="1" id="KW-0812">Transmembrane</keyword>
<organism evidence="2 3">
    <name type="scientific">Streptomyces sp. 900105755</name>
    <dbReference type="NCBI Taxonomy" id="3154389"/>
    <lineage>
        <taxon>Bacteria</taxon>
        <taxon>Bacillati</taxon>
        <taxon>Actinomycetota</taxon>
        <taxon>Actinomycetes</taxon>
        <taxon>Kitasatosporales</taxon>
        <taxon>Streptomycetaceae</taxon>
        <taxon>Streptomyces</taxon>
    </lineage>
</organism>
<evidence type="ECO:0000313" key="2">
    <source>
        <dbReference type="EMBL" id="MER6269079.1"/>
    </source>
</evidence>
<keyword evidence="1" id="KW-0472">Membrane</keyword>
<protein>
    <submittedName>
        <fullName evidence="2">DUF998 domain-containing protein</fullName>
    </submittedName>
</protein>
<dbReference type="Proteomes" id="UP001490365">
    <property type="component" value="Unassembled WGS sequence"/>
</dbReference>
<dbReference type="InterPro" id="IPR009339">
    <property type="entry name" value="DUF998"/>
</dbReference>
<feature type="transmembrane region" description="Helical" evidence="1">
    <location>
        <begin position="167"/>
        <end position="192"/>
    </location>
</feature>
<comment type="caution">
    <text evidence="2">The sequence shown here is derived from an EMBL/GenBank/DDBJ whole genome shotgun (WGS) entry which is preliminary data.</text>
</comment>
<feature type="transmembrane region" description="Helical" evidence="1">
    <location>
        <begin position="99"/>
        <end position="117"/>
    </location>
</feature>
<proteinExistence type="predicted"/>
<reference evidence="2 3" key="1">
    <citation type="submission" date="2024-06" db="EMBL/GenBank/DDBJ databases">
        <title>The Natural Products Discovery Center: Release of the First 8490 Sequenced Strains for Exploring Actinobacteria Biosynthetic Diversity.</title>
        <authorList>
            <person name="Kalkreuter E."/>
            <person name="Kautsar S.A."/>
            <person name="Yang D."/>
            <person name="Bader C.D."/>
            <person name="Teijaro C.N."/>
            <person name="Fluegel L."/>
            <person name="Davis C.M."/>
            <person name="Simpson J.R."/>
            <person name="Lauterbach L."/>
            <person name="Steele A.D."/>
            <person name="Gui C."/>
            <person name="Meng S."/>
            <person name="Li G."/>
            <person name="Viehrig K."/>
            <person name="Ye F."/>
            <person name="Su P."/>
            <person name="Kiefer A.F."/>
            <person name="Nichols A."/>
            <person name="Cepeda A.J."/>
            <person name="Yan W."/>
            <person name="Fan B."/>
            <person name="Jiang Y."/>
            <person name="Adhikari A."/>
            <person name="Zheng C.-J."/>
            <person name="Schuster L."/>
            <person name="Cowan T.M."/>
            <person name="Smanski M.J."/>
            <person name="Chevrette M.G."/>
            <person name="De Carvalho L.P.S."/>
            <person name="Shen B."/>
        </authorList>
    </citation>
    <scope>NUCLEOTIDE SEQUENCE [LARGE SCALE GENOMIC DNA]</scope>
    <source>
        <strain evidence="2 3">NPDC001694</strain>
    </source>
</reference>
<sequence length="228" mass="23805">MSRSKWLPMGAVVLIVNALQWVIAEGVTAAAWNDPPYSYARNYISDLGVPDCGANFQGRDICSPSHTLMNTSFALQGILFAAGVLLVALPLVEGRARRVVTSLAVAHAVGFVMVALFHGSSEGADYSLVLHVVGAGIGILCANTLAIMTGASWGLGRRLGLPKPYRVFSVAVGSLGLLSELLTGVSTSAAGAFERGGVYSWLLWSAVTGGLVLARQFRSSAVVENVLA</sequence>
<gene>
    <name evidence="2" type="ORF">ABT211_17530</name>
</gene>
<accession>A0ABV1TGB5</accession>
<evidence type="ECO:0000313" key="3">
    <source>
        <dbReference type="Proteomes" id="UP001490365"/>
    </source>
</evidence>
<dbReference type="Pfam" id="PF06197">
    <property type="entry name" value="DUF998"/>
    <property type="match status" value="1"/>
</dbReference>
<dbReference type="EMBL" id="JBEOZM010000006">
    <property type="protein sequence ID" value="MER6269079.1"/>
    <property type="molecule type" value="Genomic_DNA"/>
</dbReference>
<dbReference type="RefSeq" id="WP_351957618.1">
    <property type="nucleotide sequence ID" value="NZ_JBEOZM010000006.1"/>
</dbReference>
<feature type="transmembrane region" description="Helical" evidence="1">
    <location>
        <begin position="129"/>
        <end position="155"/>
    </location>
</feature>